<comment type="caution">
    <text evidence="6">The sequence shown here is derived from an EMBL/GenBank/DDBJ whole genome shotgun (WGS) entry which is preliminary data.</text>
</comment>
<dbReference type="AlphaFoldDB" id="A0A8H4BM85"/>
<dbReference type="GO" id="GO:0032958">
    <property type="term" value="P:inositol phosphate biosynthetic process"/>
    <property type="evidence" value="ECO:0007669"/>
    <property type="project" value="InterPro"/>
</dbReference>
<dbReference type="GO" id="GO:0005737">
    <property type="term" value="C:cytoplasm"/>
    <property type="evidence" value="ECO:0007669"/>
    <property type="project" value="TreeGrafter"/>
</dbReference>
<keyword evidence="2 4" id="KW-0808">Transferase</keyword>
<feature type="region of interest" description="Disordered" evidence="5">
    <location>
        <begin position="238"/>
        <end position="282"/>
    </location>
</feature>
<dbReference type="PANTHER" id="PTHR12400:SF21">
    <property type="entry name" value="KINASE"/>
    <property type="match status" value="1"/>
</dbReference>
<gene>
    <name evidence="6" type="ORF">FB192DRAFT_1370490</name>
</gene>
<evidence type="ECO:0000256" key="3">
    <source>
        <dbReference type="ARBA" id="ARBA00022777"/>
    </source>
</evidence>
<protein>
    <recommendedName>
        <fullName evidence="4">Kinase</fullName>
        <ecNumber evidence="4">2.7.-.-</ecNumber>
    </recommendedName>
</protein>
<evidence type="ECO:0000256" key="5">
    <source>
        <dbReference type="SAM" id="MobiDB-lite"/>
    </source>
</evidence>
<sequence>MATAEHNESFDPKRITSGIPLLPFTNQVGGHTPFFRFSKRAICKPAAPKEQEFYVYLESNHPELLPFLSQYLGLLNATYYQDSRALLPEVIFDDNEQLLKDWYSLGSQQIDRGTTAATTANTPDILNEDFQQWSPNADECNSRFTEFRKRVLCEVFNPSALRERMKLQHDALEQQEQDAAAIEKMTIQLKSVLNDNNTKSNETLCAEPASLTTPSLSSLHEHQNDEAIMSSLDISRKGSTTSHAFNHDDDNNTNGHNDNDDNTSSASSARWQLRRTPTNPWGQQVYERDRLKLQQLNEGNVVKQFILLEDLTDNIQCPCVLDLKMGNRHYGVFSNEVKMKSQTSKCINSTSHQLGVRICGMQVYKRDEKRFDFHDKYMGRLLDEEGFKKNLVDYLDGRWNHIPVLLKKLNRLGRIIRSLKGYRFYASSLLLIYDGGKPENSKDCRIDVRMIDFAKCVSPNDDTADFTYPPENPDGPDEGYLLGISSLIEKFTEIHNEQQQQQQQKISST</sequence>
<keyword evidence="3 4" id="KW-0418">Kinase</keyword>
<dbReference type="GO" id="GO:0000824">
    <property type="term" value="F:inositol-1,4,5,6-tetrakisphosphate 3-kinase activity"/>
    <property type="evidence" value="ECO:0007669"/>
    <property type="project" value="TreeGrafter"/>
</dbReference>
<comment type="similarity">
    <text evidence="1 4">Belongs to the inositol phosphokinase (IPK) family.</text>
</comment>
<dbReference type="InterPro" id="IPR005522">
    <property type="entry name" value="IPK"/>
</dbReference>
<dbReference type="Pfam" id="PF03770">
    <property type="entry name" value="IPK"/>
    <property type="match status" value="1"/>
</dbReference>
<evidence type="ECO:0000256" key="1">
    <source>
        <dbReference type="ARBA" id="ARBA00007374"/>
    </source>
</evidence>
<evidence type="ECO:0000256" key="4">
    <source>
        <dbReference type="RuleBase" id="RU363090"/>
    </source>
</evidence>
<dbReference type="InterPro" id="IPR038286">
    <property type="entry name" value="IPK_sf"/>
</dbReference>
<dbReference type="Proteomes" id="UP000469890">
    <property type="component" value="Unassembled WGS sequence"/>
</dbReference>
<reference evidence="6 7" key="1">
    <citation type="submission" date="2019-09" db="EMBL/GenBank/DDBJ databases">
        <authorList>
            <consortium name="DOE Joint Genome Institute"/>
            <person name="Mondo S.J."/>
            <person name="Navarro-Mendoza M.I."/>
            <person name="Perez-Arques C."/>
            <person name="Panchal S."/>
            <person name="Nicolas F.E."/>
            <person name="Ganguly P."/>
            <person name="Pangilinan J."/>
            <person name="Grigoriev I."/>
            <person name="Heitman J."/>
            <person name="Sanya K."/>
            <person name="Garre V."/>
        </authorList>
    </citation>
    <scope>NUCLEOTIDE SEQUENCE [LARGE SCALE GENOMIC DNA]</scope>
    <source>
        <strain evidence="6 7">MU402</strain>
    </source>
</reference>
<feature type="compositionally biased region" description="Low complexity" evidence="5">
    <location>
        <begin position="252"/>
        <end position="269"/>
    </location>
</feature>
<evidence type="ECO:0000313" key="6">
    <source>
        <dbReference type="EMBL" id="KAF1803936.1"/>
    </source>
</evidence>
<dbReference type="Gene3D" id="3.30.470.160">
    <property type="entry name" value="Inositol polyphosphate kinase"/>
    <property type="match status" value="1"/>
</dbReference>
<accession>A0A8H4BM85</accession>
<dbReference type="SUPFAM" id="SSF56104">
    <property type="entry name" value="SAICAR synthase-like"/>
    <property type="match status" value="1"/>
</dbReference>
<dbReference type="PANTHER" id="PTHR12400">
    <property type="entry name" value="INOSITOL POLYPHOSPHATE KINASE"/>
    <property type="match status" value="1"/>
</dbReference>
<proteinExistence type="inferred from homology"/>
<organism evidence="6 7">
    <name type="scientific">Mucor circinelloides f. lusitanicus</name>
    <name type="common">Mucor racemosus var. lusitanicus</name>
    <dbReference type="NCBI Taxonomy" id="29924"/>
    <lineage>
        <taxon>Eukaryota</taxon>
        <taxon>Fungi</taxon>
        <taxon>Fungi incertae sedis</taxon>
        <taxon>Mucoromycota</taxon>
        <taxon>Mucoromycotina</taxon>
        <taxon>Mucoromycetes</taxon>
        <taxon>Mucorales</taxon>
        <taxon>Mucorineae</taxon>
        <taxon>Mucoraceae</taxon>
        <taxon>Mucor</taxon>
    </lineage>
</organism>
<name>A0A8H4BM85_MUCCL</name>
<dbReference type="GO" id="GO:0046854">
    <property type="term" value="P:phosphatidylinositol phosphate biosynthetic process"/>
    <property type="evidence" value="ECO:0007669"/>
    <property type="project" value="TreeGrafter"/>
</dbReference>
<evidence type="ECO:0000256" key="2">
    <source>
        <dbReference type="ARBA" id="ARBA00022679"/>
    </source>
</evidence>
<dbReference type="GO" id="GO:0005634">
    <property type="term" value="C:nucleus"/>
    <property type="evidence" value="ECO:0007669"/>
    <property type="project" value="TreeGrafter"/>
</dbReference>
<dbReference type="EMBL" id="JAAECE010000003">
    <property type="protein sequence ID" value="KAF1803936.1"/>
    <property type="molecule type" value="Genomic_DNA"/>
</dbReference>
<dbReference type="EC" id="2.7.-.-" evidence="4"/>
<evidence type="ECO:0000313" key="7">
    <source>
        <dbReference type="Proteomes" id="UP000469890"/>
    </source>
</evidence>
<dbReference type="GO" id="GO:0008440">
    <property type="term" value="F:inositol-1,4,5-trisphosphate 3-kinase activity"/>
    <property type="evidence" value="ECO:0007669"/>
    <property type="project" value="TreeGrafter"/>
</dbReference>